<dbReference type="EMBL" id="NIRR01000012">
    <property type="protein sequence ID" value="OWP63389.1"/>
    <property type="molecule type" value="Genomic_DNA"/>
</dbReference>
<evidence type="ECO:0000313" key="1">
    <source>
        <dbReference type="EMBL" id="OWP63389.1"/>
    </source>
</evidence>
<dbReference type="InterPro" id="IPR011990">
    <property type="entry name" value="TPR-like_helical_dom_sf"/>
</dbReference>
<dbReference type="Proteomes" id="UP000197277">
    <property type="component" value="Unassembled WGS sequence"/>
</dbReference>
<proteinExistence type="predicted"/>
<keyword evidence="2" id="KW-1185">Reference proteome</keyword>
<dbReference type="PROSITE" id="PS51257">
    <property type="entry name" value="PROKAR_LIPOPROTEIN"/>
    <property type="match status" value="1"/>
</dbReference>
<name>A0A246FL17_9BACT</name>
<accession>A0A246FL17</accession>
<dbReference type="AlphaFoldDB" id="A0A246FL17"/>
<organism evidence="1 2">
    <name type="scientific">Hymenobacter amundsenii</name>
    <dbReference type="NCBI Taxonomy" id="2006685"/>
    <lineage>
        <taxon>Bacteria</taxon>
        <taxon>Pseudomonadati</taxon>
        <taxon>Bacteroidota</taxon>
        <taxon>Cytophagia</taxon>
        <taxon>Cytophagales</taxon>
        <taxon>Hymenobacteraceae</taxon>
        <taxon>Hymenobacter</taxon>
    </lineage>
</organism>
<dbReference type="OrthoDB" id="622163at2"/>
<dbReference type="Gene3D" id="1.25.40.390">
    <property type="match status" value="1"/>
</dbReference>
<reference evidence="1 2" key="1">
    <citation type="submission" date="2017-06" db="EMBL/GenBank/DDBJ databases">
        <title>Hymenobacter amundsenii sp. nov. isolated from regoliths in Antarctica.</title>
        <authorList>
            <person name="Sedlacek I."/>
            <person name="Kralova S."/>
            <person name="Pantucek R."/>
            <person name="Svec P."/>
            <person name="Holochova P."/>
            <person name="Stankova E."/>
            <person name="Vrbovska V."/>
            <person name="Busse H.-J."/>
        </authorList>
    </citation>
    <scope>NUCLEOTIDE SEQUENCE [LARGE SCALE GENOMIC DNA]</scope>
    <source>
        <strain evidence="1 2">CCM 8682</strain>
    </source>
</reference>
<dbReference type="SUPFAM" id="SSF48452">
    <property type="entry name" value="TPR-like"/>
    <property type="match status" value="1"/>
</dbReference>
<evidence type="ECO:0000313" key="2">
    <source>
        <dbReference type="Proteomes" id="UP000197277"/>
    </source>
</evidence>
<sequence length="515" mass="55389">MKYQQYLGFALAGVVALGTVGCKDFLDVNANPNNPETVPPSVLLTATAIQTGFSNGNEINRITSLLVQHIAGAGNQAAAQDVYNIRGGLDNQWQGELYAGSLEDAQKLIEISTRLNSPAYAGIGKLLKAYNFAMTTDLWGDIPYSQALMGLDQLKPRFDKQEDIYKGADGIQSLDALVKEGLADLLKTSDLMPSAADDPIYRGDLVKWAQMGNTLRLKLANTMSRREPALAATIINEVVNAKSAILTNANDFEVPFGGAVGNRNPIFDFGDATFGQRPLDLFLSQRLLDSMRVKNDPRLPVYFTTTPTPTATVNTTGTLTTLPGATAGTFLTFTGFQNGANVATPVSANRSRYNTYIAGASGAGPIRLLTNVQRLFIMAESALVLKTATDGGTVQSLYQAAIRASMVKAGISDAAVTTYFTNNPSVAILSGSDTRKLNQIMTQKWISWVGNGYEAYNDYRRTGYPRLTLALNAQGDDPNVLPKRFVYPASELSGNATNAPNPAPGTTVPVWWDID</sequence>
<gene>
    <name evidence="1" type="ORF">CDA63_09285</name>
</gene>
<dbReference type="InterPro" id="IPR041662">
    <property type="entry name" value="SusD-like_2"/>
</dbReference>
<keyword evidence="1" id="KW-0449">Lipoprotein</keyword>
<protein>
    <submittedName>
        <fullName evidence="1">SusD/RagB family nutrient-binding outer membrane lipoprotein</fullName>
    </submittedName>
</protein>
<dbReference type="RefSeq" id="WP_088464178.1">
    <property type="nucleotide sequence ID" value="NZ_NIRR01000012.1"/>
</dbReference>
<comment type="caution">
    <text evidence="1">The sequence shown here is derived from an EMBL/GenBank/DDBJ whole genome shotgun (WGS) entry which is preliminary data.</text>
</comment>
<dbReference type="Pfam" id="PF12771">
    <property type="entry name" value="SusD-like_2"/>
    <property type="match status" value="1"/>
</dbReference>